<sequence>MDAHTCGPWKYAGGLPNVAPTIAHANDLFRLGADFDTAYVGVDMRWRLPVGNPGVFGTQSNLLMACSTKIGACEMASVADTRVVNRVVSVDGPNLLAAVETYSSDSLNQYETGFASSSDGGKTWSPIKLPEPCPSMHSCRMITTRSGNLVFLATKTSSQSPSKWPTNIYRSPDHGQRWVRETGEQGEPSHQWSAYIADDGVYMVTGDEDHPTSIIKLSNGRDQIVFGLPSSLHGRIMHMTGSGDALYALVETGIYPQQEYRLYAIQNGHASELWRDNTLAQNVWANDQIIVLKTEDFSFMVLPQGVFRSILQISSDRGRTWRRMTLPDALSDCIVEVVNSRVWVVTSKGVWYRDVT</sequence>
<dbReference type="Proteomes" id="UP001489897">
    <property type="component" value="Unassembled WGS sequence"/>
</dbReference>
<dbReference type="EMBL" id="JAYMRV010000002">
    <property type="protein sequence ID" value="MEM5421219.1"/>
    <property type="molecule type" value="Genomic_DNA"/>
</dbReference>
<evidence type="ECO:0000313" key="2">
    <source>
        <dbReference type="Proteomes" id="UP001489897"/>
    </source>
</evidence>
<accession>A0ABU9RMB3</accession>
<reference evidence="1 2" key="1">
    <citation type="submission" date="2024-01" db="EMBL/GenBank/DDBJ databases">
        <title>The diversity of rhizobia nodulating Mimosa spp. in eleven states of Brazil covering several biomes is determined by host plant, location, and edaphic factors.</title>
        <authorList>
            <person name="Rouws L."/>
            <person name="Barauna A."/>
            <person name="Beukes C."/>
            <person name="De Faria S.M."/>
            <person name="Gross E."/>
            <person name="Dos Reis Junior F.B."/>
            <person name="Simon M."/>
            <person name="Maluk M."/>
            <person name="Odee D.W."/>
            <person name="Kenicer G."/>
            <person name="Young J.P.W."/>
            <person name="Reis V.M."/>
            <person name="Zilli J."/>
            <person name="James E.K."/>
        </authorList>
    </citation>
    <scope>NUCLEOTIDE SEQUENCE [LARGE SCALE GENOMIC DNA]</scope>
    <source>
        <strain evidence="1 2">JPY167</strain>
    </source>
</reference>
<dbReference type="SUPFAM" id="SSF50939">
    <property type="entry name" value="Sialidases"/>
    <property type="match status" value="1"/>
</dbReference>
<dbReference type="CDD" id="cd15482">
    <property type="entry name" value="Sialidase_non-viral"/>
    <property type="match status" value="1"/>
</dbReference>
<evidence type="ECO:0000313" key="1">
    <source>
        <dbReference type="EMBL" id="MEM5421219.1"/>
    </source>
</evidence>
<dbReference type="InterPro" id="IPR036278">
    <property type="entry name" value="Sialidase_sf"/>
</dbReference>
<name>A0ABU9RMB3_9BURK</name>
<keyword evidence="2" id="KW-1185">Reference proteome</keyword>
<gene>
    <name evidence="1" type="ORF">VSR73_09125</name>
</gene>
<comment type="caution">
    <text evidence="1">The sequence shown here is derived from an EMBL/GenBank/DDBJ whole genome shotgun (WGS) entry which is preliminary data.</text>
</comment>
<organism evidence="1 2">
    <name type="scientific">Paraburkholderia ferrariae</name>
    <dbReference type="NCBI Taxonomy" id="386056"/>
    <lineage>
        <taxon>Bacteria</taxon>
        <taxon>Pseudomonadati</taxon>
        <taxon>Pseudomonadota</taxon>
        <taxon>Betaproteobacteria</taxon>
        <taxon>Burkholderiales</taxon>
        <taxon>Burkholderiaceae</taxon>
        <taxon>Paraburkholderia</taxon>
    </lineage>
</organism>
<dbReference type="RefSeq" id="WP_342946540.1">
    <property type="nucleotide sequence ID" value="NZ_JAYMRV010000002.1"/>
</dbReference>
<evidence type="ECO:0008006" key="3">
    <source>
        <dbReference type="Google" id="ProtNLM"/>
    </source>
</evidence>
<dbReference type="Gene3D" id="2.120.10.10">
    <property type="match status" value="1"/>
</dbReference>
<proteinExistence type="predicted"/>
<protein>
    <recommendedName>
        <fullName evidence="3">Exo-alpha-sialidase</fullName>
    </recommendedName>
</protein>